<keyword evidence="2" id="KW-1185">Reference proteome</keyword>
<name>A0A2T9ZLJ1_9FUNG</name>
<proteinExistence type="predicted"/>
<sequence length="52" mass="6283">MEDISYSFSRNMHGFKLFSLTRTDFEVRNVLLVSDQTHKQTEVDEWEQEETQ</sequence>
<dbReference type="Proteomes" id="UP000245609">
    <property type="component" value="Unassembled WGS sequence"/>
</dbReference>
<evidence type="ECO:0000313" key="2">
    <source>
        <dbReference type="Proteomes" id="UP000245609"/>
    </source>
</evidence>
<accession>A0A2T9ZLJ1</accession>
<comment type="caution">
    <text evidence="1">The sequence shown here is derived from an EMBL/GenBank/DDBJ whole genome shotgun (WGS) entry which is preliminary data.</text>
</comment>
<dbReference type="EMBL" id="MBFS01000006">
    <property type="protein sequence ID" value="PVV05431.1"/>
    <property type="molecule type" value="Genomic_DNA"/>
</dbReference>
<evidence type="ECO:0000313" key="1">
    <source>
        <dbReference type="EMBL" id="PVV05431.1"/>
    </source>
</evidence>
<organism evidence="1 2">
    <name type="scientific">Smittium megazygosporum</name>
    <dbReference type="NCBI Taxonomy" id="133381"/>
    <lineage>
        <taxon>Eukaryota</taxon>
        <taxon>Fungi</taxon>
        <taxon>Fungi incertae sedis</taxon>
        <taxon>Zoopagomycota</taxon>
        <taxon>Kickxellomycotina</taxon>
        <taxon>Harpellomycetes</taxon>
        <taxon>Harpellales</taxon>
        <taxon>Legeriomycetaceae</taxon>
        <taxon>Smittium</taxon>
    </lineage>
</organism>
<gene>
    <name evidence="1" type="ORF">BB560_000046</name>
</gene>
<dbReference type="AlphaFoldDB" id="A0A2T9ZLJ1"/>
<protein>
    <submittedName>
        <fullName evidence="1">Uncharacterized protein</fullName>
    </submittedName>
</protein>
<reference evidence="1 2" key="1">
    <citation type="journal article" date="2018" name="MBio">
        <title>Comparative Genomics Reveals the Core Gene Toolbox for the Fungus-Insect Symbiosis.</title>
        <authorList>
            <person name="Wang Y."/>
            <person name="Stata M."/>
            <person name="Wang W."/>
            <person name="Stajich J.E."/>
            <person name="White M.M."/>
            <person name="Moncalvo J.M."/>
        </authorList>
    </citation>
    <scope>NUCLEOTIDE SEQUENCE [LARGE SCALE GENOMIC DNA]</scope>
    <source>
        <strain evidence="1 2">SC-DP-2</strain>
    </source>
</reference>